<organism evidence="3 4">
    <name type="scientific">Aspergillus pseudoustus</name>
    <dbReference type="NCBI Taxonomy" id="1810923"/>
    <lineage>
        <taxon>Eukaryota</taxon>
        <taxon>Fungi</taxon>
        <taxon>Dikarya</taxon>
        <taxon>Ascomycota</taxon>
        <taxon>Pezizomycotina</taxon>
        <taxon>Eurotiomycetes</taxon>
        <taxon>Eurotiomycetidae</taxon>
        <taxon>Eurotiales</taxon>
        <taxon>Aspergillaceae</taxon>
        <taxon>Aspergillus</taxon>
        <taxon>Aspergillus subgen. Nidulantes</taxon>
    </lineage>
</organism>
<proteinExistence type="predicted"/>
<dbReference type="SUPFAM" id="SSF46689">
    <property type="entry name" value="Homeodomain-like"/>
    <property type="match status" value="1"/>
</dbReference>
<dbReference type="InterPro" id="IPR017884">
    <property type="entry name" value="SANT_dom"/>
</dbReference>
<name>A0ABR4K543_9EURO</name>
<dbReference type="EMBL" id="JBFXLU010000056">
    <property type="protein sequence ID" value="KAL2847431.1"/>
    <property type="molecule type" value="Genomic_DNA"/>
</dbReference>
<dbReference type="SMART" id="SM00717">
    <property type="entry name" value="SANT"/>
    <property type="match status" value="1"/>
</dbReference>
<feature type="region of interest" description="Disordered" evidence="1">
    <location>
        <begin position="1"/>
        <end position="28"/>
    </location>
</feature>
<feature type="compositionally biased region" description="Polar residues" evidence="1">
    <location>
        <begin position="556"/>
        <end position="568"/>
    </location>
</feature>
<dbReference type="InterPro" id="IPR039601">
    <property type="entry name" value="Rrn5"/>
</dbReference>
<evidence type="ECO:0000256" key="1">
    <source>
        <dbReference type="SAM" id="MobiDB-lite"/>
    </source>
</evidence>
<protein>
    <recommendedName>
        <fullName evidence="2">SANT domain-containing protein</fullName>
    </recommendedName>
</protein>
<feature type="compositionally biased region" description="Basic and acidic residues" evidence="1">
    <location>
        <begin position="515"/>
        <end position="525"/>
    </location>
</feature>
<dbReference type="Gene3D" id="1.10.10.60">
    <property type="entry name" value="Homeodomain-like"/>
    <property type="match status" value="1"/>
</dbReference>
<keyword evidence="4" id="KW-1185">Reference proteome</keyword>
<comment type="caution">
    <text evidence="3">The sequence shown here is derived from an EMBL/GenBank/DDBJ whole genome shotgun (WGS) entry which is preliminary data.</text>
</comment>
<dbReference type="Proteomes" id="UP001610446">
    <property type="component" value="Unassembled WGS sequence"/>
</dbReference>
<dbReference type="PANTHER" id="PTHR28079">
    <property type="entry name" value="RNA POLYMERASE I-SPECIFIC TRANSCRIPTION INITIATION FACTOR RRN5"/>
    <property type="match status" value="1"/>
</dbReference>
<evidence type="ECO:0000313" key="4">
    <source>
        <dbReference type="Proteomes" id="UP001610446"/>
    </source>
</evidence>
<feature type="compositionally biased region" description="Acidic residues" evidence="1">
    <location>
        <begin position="617"/>
        <end position="640"/>
    </location>
</feature>
<dbReference type="PROSITE" id="PS51293">
    <property type="entry name" value="SANT"/>
    <property type="match status" value="1"/>
</dbReference>
<dbReference type="InterPro" id="IPR001005">
    <property type="entry name" value="SANT/Myb"/>
</dbReference>
<evidence type="ECO:0000313" key="3">
    <source>
        <dbReference type="EMBL" id="KAL2847431.1"/>
    </source>
</evidence>
<evidence type="ECO:0000259" key="2">
    <source>
        <dbReference type="PROSITE" id="PS51293"/>
    </source>
</evidence>
<dbReference type="CDD" id="cd00167">
    <property type="entry name" value="SANT"/>
    <property type="match status" value="1"/>
</dbReference>
<feature type="domain" description="SANT" evidence="2">
    <location>
        <begin position="71"/>
        <end position="123"/>
    </location>
</feature>
<accession>A0ABR4K543</accession>
<dbReference type="PANTHER" id="PTHR28079:SF1">
    <property type="entry name" value="RNA POLYMERASE I-SPECIFIC TRANSCRIPTION INITIATION FACTOR RRN5"/>
    <property type="match status" value="1"/>
</dbReference>
<reference evidence="3 4" key="1">
    <citation type="submission" date="2024-07" db="EMBL/GenBank/DDBJ databases">
        <title>Section-level genome sequencing and comparative genomics of Aspergillus sections Usti and Cavernicolus.</title>
        <authorList>
            <consortium name="Lawrence Berkeley National Laboratory"/>
            <person name="Nybo J.L."/>
            <person name="Vesth T.C."/>
            <person name="Theobald S."/>
            <person name="Frisvad J.C."/>
            <person name="Larsen T.O."/>
            <person name="Kjaerboelling I."/>
            <person name="Rothschild-Mancinelli K."/>
            <person name="Lyhne E.K."/>
            <person name="Kogle M.E."/>
            <person name="Barry K."/>
            <person name="Clum A."/>
            <person name="Na H."/>
            <person name="Ledsgaard L."/>
            <person name="Lin J."/>
            <person name="Lipzen A."/>
            <person name="Kuo A."/>
            <person name="Riley R."/>
            <person name="Mondo S."/>
            <person name="Labutti K."/>
            <person name="Haridas S."/>
            <person name="Pangalinan J."/>
            <person name="Salamov A.A."/>
            <person name="Simmons B.A."/>
            <person name="Magnuson J.K."/>
            <person name="Chen J."/>
            <person name="Drula E."/>
            <person name="Henrissat B."/>
            <person name="Wiebenga A."/>
            <person name="Lubbers R.J."/>
            <person name="Gomes A.C."/>
            <person name="Makela M.R."/>
            <person name="Stajich J."/>
            <person name="Grigoriev I.V."/>
            <person name="Mortensen U.H."/>
            <person name="De Vries R.P."/>
            <person name="Baker S.E."/>
            <person name="Andersen M.R."/>
        </authorList>
    </citation>
    <scope>NUCLEOTIDE SEQUENCE [LARGE SCALE GENOMIC DNA]</scope>
    <source>
        <strain evidence="3 4">CBS 123904</strain>
    </source>
</reference>
<gene>
    <name evidence="3" type="ORF">BJY01DRAFT_212528</name>
</gene>
<sequence length="640" mass="71810">MSSSGLPDLENDDELTDTPLITPRANRGTHRKALQALHSTLSPGSIVAYKALFEQQNEPNTGTDKFTTTQDGIVIWTAEEKELLYQALDRKGKDEIQDIAAAIGTKSELEVQEYLRLLRKGVRRQHFNDATPRTAILGDIPAATEISDECSGLLEQHAELSCLTEQAEENVEGKLRYGRQWIVDQQTAEQLEAIFGTGNEESAVLAQARASEPQNGTESSSTLNAPAELFNMTKWILLSDRLFMNFGGSRLEDNWANVAFENETPSITADAFTIFYDIALTVTRRLIHATHLFATSRVQRSGNFNRPTARVASSSDVRRAALTLNLKTDSSEFWIGLARRCSLNVVDERHKRGWNPVSLDHDEVENLLSRRELPKEPYKPDIPGLVSRRRSSSAATEMSIDSLGPESSEDEHADAVDRQNSAVDELLCWTVLGKSPPETLETRLSHKQTPPRPVGKRKTMEELVNWRERTLYRDEWEEFGYETEYLGRDLNGRRKRPRLTTLSPSPPRSHGRSKTKAEMSSHESDSSLPQYRSQDKIKNPEPESDSDSDPAFQPESPGQNSESRVTRASSRKHTPVSYAPQQLFDFDVEMDLGAGSGHDEPDALGNYQEQSEGQSQGEDEDEDELADTDENNADYENRED</sequence>
<feature type="region of interest" description="Disordered" evidence="1">
    <location>
        <begin position="492"/>
        <end position="640"/>
    </location>
</feature>
<dbReference type="InterPro" id="IPR009057">
    <property type="entry name" value="Homeodomain-like_sf"/>
</dbReference>
<feature type="region of interest" description="Disordered" evidence="1">
    <location>
        <begin position="371"/>
        <end position="416"/>
    </location>
</feature>